<keyword evidence="1" id="KW-1133">Transmembrane helix</keyword>
<gene>
    <name evidence="2" type="ORF">SLUN_31345</name>
</gene>
<evidence type="ECO:0000313" key="2">
    <source>
        <dbReference type="EMBL" id="AVZ76038.1"/>
    </source>
</evidence>
<accession>A0A2R4TA80</accession>
<feature type="transmembrane region" description="Helical" evidence="1">
    <location>
        <begin position="88"/>
        <end position="111"/>
    </location>
</feature>
<dbReference type="InterPro" id="IPR007403">
    <property type="entry name" value="DUF456"/>
</dbReference>
<evidence type="ECO:0000256" key="1">
    <source>
        <dbReference type="SAM" id="Phobius"/>
    </source>
</evidence>
<feature type="transmembrane region" description="Helical" evidence="1">
    <location>
        <begin position="45"/>
        <end position="68"/>
    </location>
</feature>
<dbReference type="KEGG" id="slk:SLUN_31345"/>
<dbReference type="OrthoDB" id="4333031at2"/>
<feature type="transmembrane region" description="Helical" evidence="1">
    <location>
        <begin position="131"/>
        <end position="159"/>
    </location>
</feature>
<keyword evidence="3" id="KW-1185">Reference proteome</keyword>
<organism evidence="2 3">
    <name type="scientific">Streptomyces lunaelactis</name>
    <dbReference type="NCBI Taxonomy" id="1535768"/>
    <lineage>
        <taxon>Bacteria</taxon>
        <taxon>Bacillati</taxon>
        <taxon>Actinomycetota</taxon>
        <taxon>Actinomycetes</taxon>
        <taxon>Kitasatosporales</taxon>
        <taxon>Streptomycetaceae</taxon>
        <taxon>Streptomyces</taxon>
    </lineage>
</organism>
<proteinExistence type="predicted"/>
<sequence length="160" mass="16860">MGAWQLLMVGLVMLLGLVGVLLPGVPGPWLVWAAMLWWSMHVQSGLAWVLLVGSTVVLLVNQAVVWLLPPRRVRGVGVTRRMAVFAGAGALVGFFLLPVLGAIPGFIGGIYGSERHRLGGHGPAVTSTRAVMRAVGTSVLVELFGCLLVVGAWLGAVFWG</sequence>
<name>A0A2R4TA80_9ACTN</name>
<dbReference type="GeneID" id="55659750"/>
<dbReference type="EMBL" id="CP026304">
    <property type="protein sequence ID" value="AVZ76038.1"/>
    <property type="molecule type" value="Genomic_DNA"/>
</dbReference>
<keyword evidence="1" id="KW-0472">Membrane</keyword>
<dbReference type="AlphaFoldDB" id="A0A2R4TA80"/>
<dbReference type="Pfam" id="PF04306">
    <property type="entry name" value="DUF456"/>
    <property type="match status" value="1"/>
</dbReference>
<reference evidence="2 3" key="1">
    <citation type="submission" date="2018-01" db="EMBL/GenBank/DDBJ databases">
        <title>Complete genome sequence of Streptomyces lunaelactis MM109T, a Ferroverdin A producer isolated from cave moonmilk deposits.</title>
        <authorList>
            <person name="Naome A."/>
            <person name="Martinet L."/>
            <person name="Maciejewska M."/>
            <person name="Anderssen S."/>
            <person name="Adam D."/>
            <person name="Tenconi E."/>
            <person name="Deflandre B."/>
            <person name="Arguelles-Arias A."/>
            <person name="Calusinska M."/>
            <person name="Copieters W."/>
            <person name="Karim L."/>
            <person name="Hanikenne M."/>
            <person name="Baurain D."/>
            <person name="van Wezel G."/>
            <person name="Smargiasso N."/>
            <person name="de Pauw E."/>
            <person name="Delfosse P."/>
            <person name="Rigali S."/>
        </authorList>
    </citation>
    <scope>NUCLEOTIDE SEQUENCE [LARGE SCALE GENOMIC DNA]</scope>
    <source>
        <strain evidence="2 3">MM109</strain>
    </source>
</reference>
<protein>
    <submittedName>
        <fullName evidence="2">DUF456 domain-containing protein</fullName>
    </submittedName>
</protein>
<dbReference type="Proteomes" id="UP000244201">
    <property type="component" value="Chromosome"/>
</dbReference>
<keyword evidence="1" id="KW-0812">Transmembrane</keyword>
<evidence type="ECO:0000313" key="3">
    <source>
        <dbReference type="Proteomes" id="UP000244201"/>
    </source>
</evidence>
<dbReference type="RefSeq" id="WP_108153327.1">
    <property type="nucleotide sequence ID" value="NZ_CP026304.1"/>
</dbReference>
<feature type="transmembrane region" description="Helical" evidence="1">
    <location>
        <begin position="7"/>
        <end position="25"/>
    </location>
</feature>